<keyword evidence="6" id="KW-0285">Flavoprotein</keyword>
<evidence type="ECO:0000313" key="14">
    <source>
        <dbReference type="EMBL" id="MBO1927143.1"/>
    </source>
</evidence>
<dbReference type="Pfam" id="PF18113">
    <property type="entry name" value="Rbx_binding"/>
    <property type="match status" value="1"/>
</dbReference>
<dbReference type="CDD" id="cd00730">
    <property type="entry name" value="rubredoxin"/>
    <property type="match status" value="1"/>
</dbReference>
<comment type="similarity">
    <text evidence="3">Belongs to the FAD-dependent oxidoreductase family.</text>
</comment>
<dbReference type="InterPro" id="IPR023753">
    <property type="entry name" value="FAD/NAD-binding_dom"/>
</dbReference>
<dbReference type="SUPFAM" id="SSF51905">
    <property type="entry name" value="FAD/NAD(P)-binding domain"/>
    <property type="match status" value="1"/>
</dbReference>
<dbReference type="Proteomes" id="UP000664835">
    <property type="component" value="Unassembled WGS sequence"/>
</dbReference>
<dbReference type="Pfam" id="PF07992">
    <property type="entry name" value="Pyr_redox_2"/>
    <property type="match status" value="1"/>
</dbReference>
<evidence type="ECO:0000256" key="5">
    <source>
        <dbReference type="ARBA" id="ARBA00022490"/>
    </source>
</evidence>
<dbReference type="InterPro" id="IPR024935">
    <property type="entry name" value="Rubredoxin_dom"/>
</dbReference>
<dbReference type="PANTHER" id="PTHR43429:SF3">
    <property type="entry name" value="NITRITE REDUCTASE [NAD(P)H]"/>
    <property type="match status" value="1"/>
</dbReference>
<keyword evidence="10" id="KW-0560">Oxidoreductase</keyword>
<evidence type="ECO:0000256" key="4">
    <source>
        <dbReference type="ARBA" id="ARBA00022448"/>
    </source>
</evidence>
<evidence type="ECO:0000259" key="13">
    <source>
        <dbReference type="PROSITE" id="PS50903"/>
    </source>
</evidence>
<dbReference type="PRINTS" id="PR00163">
    <property type="entry name" value="RUBREDOXIN"/>
</dbReference>
<evidence type="ECO:0000313" key="15">
    <source>
        <dbReference type="Proteomes" id="UP000664835"/>
    </source>
</evidence>
<comment type="subcellular location">
    <subcellularLocation>
        <location evidence="2">Cytoplasm</location>
    </subcellularLocation>
</comment>
<keyword evidence="8" id="KW-0274">FAD</keyword>
<dbReference type="Gene3D" id="2.20.28.10">
    <property type="match status" value="1"/>
</dbReference>
<keyword evidence="11" id="KW-0408">Iron</keyword>
<keyword evidence="12" id="KW-0520">NAD</keyword>
<evidence type="ECO:0000256" key="2">
    <source>
        <dbReference type="ARBA" id="ARBA00004496"/>
    </source>
</evidence>
<proteinExistence type="inferred from homology"/>
<accession>A0ABS3Q4W8</accession>
<dbReference type="PRINTS" id="PR00368">
    <property type="entry name" value="FADPNR"/>
</dbReference>
<comment type="caution">
    <text evidence="14">The sequence shown here is derived from an EMBL/GenBank/DDBJ whole genome shotgun (WGS) entry which is preliminary data.</text>
</comment>
<keyword evidence="9" id="KW-0249">Electron transport</keyword>
<keyword evidence="15" id="KW-1185">Reference proteome</keyword>
<name>A0ABS3Q4W8_9GAMM</name>
<evidence type="ECO:0000256" key="7">
    <source>
        <dbReference type="ARBA" id="ARBA00022723"/>
    </source>
</evidence>
<reference evidence="14 15" key="1">
    <citation type="submission" date="2021-03" db="EMBL/GenBank/DDBJ databases">
        <title>Thiomicrorhabdus sp.nov.,novel sulfur-oxidizing bacteria isolated from coastal sediment.</title>
        <authorList>
            <person name="Liu X."/>
        </authorList>
    </citation>
    <scope>NUCLEOTIDE SEQUENCE [LARGE SCALE GENOMIC DNA]</scope>
    <source>
        <strain evidence="14 15">6S2-11</strain>
    </source>
</reference>
<evidence type="ECO:0000256" key="1">
    <source>
        <dbReference type="ARBA" id="ARBA00001974"/>
    </source>
</evidence>
<dbReference type="InterPro" id="IPR041364">
    <property type="entry name" value="Rbx-bd"/>
</dbReference>
<dbReference type="Gene3D" id="3.30.390.120">
    <property type="match status" value="1"/>
</dbReference>
<dbReference type="InterPro" id="IPR050260">
    <property type="entry name" value="FAD-bd_OxRdtase"/>
</dbReference>
<feature type="domain" description="Rubredoxin-like" evidence="13">
    <location>
        <begin position="6"/>
        <end position="57"/>
    </location>
</feature>
<comment type="cofactor">
    <cofactor evidence="1">
        <name>FAD</name>
        <dbReference type="ChEBI" id="CHEBI:57692"/>
    </cofactor>
</comment>
<evidence type="ECO:0000256" key="8">
    <source>
        <dbReference type="ARBA" id="ARBA00022827"/>
    </source>
</evidence>
<sequence>MSQQEYRKYICKVCGLIYDEEEGDPDSGLAPGTRFDDIPDDWYCPLCLVSKADFIPLEEMAHATPDDGTQPSHKVSNHADVMIIGSGYAGWQVAEAVRKELPDAEITLITADDGIVYPKPSLSMALRQERSAEDLKEYSAAQKSTELNIGVKTLTRVMAVSEKYKKVLTTRGNFYYDKLIIATGAKALKPQIAGSVAHEMVTLNDLPSYRKFRKTIEEVDHITIIGGGLIGTEMAEDLVAAGKSITLMVREEQLMPGMLPEAIAKDLADKLISKGVDIRFGQTVNEMNGASSAYELNLDTGEQITTGLVLSAIGIAPNVGLAKKLNLEVNRGIKINQYCQTSNPDVYAIGDCAESEAGVQAFLEPIRRQANTIAAHLKGNMDVTFDAVSPLIKTKTSTLSIMLSLPLGANDQDGWESETDIGENHKLVYRDQEDHLKGFALSGELVNQANNLYKQITDAA</sequence>
<protein>
    <submittedName>
        <fullName evidence="14">FAD-dependent oxidoreductase</fullName>
    </submittedName>
</protein>
<dbReference type="Pfam" id="PF00301">
    <property type="entry name" value="Rubredoxin"/>
    <property type="match status" value="1"/>
</dbReference>
<dbReference type="Gene3D" id="3.50.50.60">
    <property type="entry name" value="FAD/NAD(P)-binding domain"/>
    <property type="match status" value="2"/>
</dbReference>
<evidence type="ECO:0000256" key="10">
    <source>
        <dbReference type="ARBA" id="ARBA00023002"/>
    </source>
</evidence>
<evidence type="ECO:0000256" key="9">
    <source>
        <dbReference type="ARBA" id="ARBA00022982"/>
    </source>
</evidence>
<dbReference type="InterPro" id="IPR036188">
    <property type="entry name" value="FAD/NAD-bd_sf"/>
</dbReference>
<keyword evidence="4" id="KW-0813">Transport</keyword>
<evidence type="ECO:0000256" key="3">
    <source>
        <dbReference type="ARBA" id="ARBA00006442"/>
    </source>
</evidence>
<dbReference type="PANTHER" id="PTHR43429">
    <property type="entry name" value="PYRIDINE NUCLEOTIDE-DISULFIDE OXIDOREDUCTASE DOMAIN-CONTAINING"/>
    <property type="match status" value="1"/>
</dbReference>
<organism evidence="14 15">
    <name type="scientific">Thiomicrorhabdus marina</name>
    <dbReference type="NCBI Taxonomy" id="2818442"/>
    <lineage>
        <taxon>Bacteria</taxon>
        <taxon>Pseudomonadati</taxon>
        <taxon>Pseudomonadota</taxon>
        <taxon>Gammaproteobacteria</taxon>
        <taxon>Thiotrichales</taxon>
        <taxon>Piscirickettsiaceae</taxon>
        <taxon>Thiomicrorhabdus</taxon>
    </lineage>
</organism>
<evidence type="ECO:0000256" key="12">
    <source>
        <dbReference type="ARBA" id="ARBA00023027"/>
    </source>
</evidence>
<dbReference type="InterPro" id="IPR024934">
    <property type="entry name" value="Rubredoxin-like_dom"/>
</dbReference>
<keyword evidence="5" id="KW-0963">Cytoplasm</keyword>
<gene>
    <name evidence="14" type="ORF">J3998_06095</name>
</gene>
<dbReference type="SUPFAM" id="SSF57802">
    <property type="entry name" value="Rubredoxin-like"/>
    <property type="match status" value="1"/>
</dbReference>
<evidence type="ECO:0000256" key="11">
    <source>
        <dbReference type="ARBA" id="ARBA00023004"/>
    </source>
</evidence>
<dbReference type="PROSITE" id="PS50903">
    <property type="entry name" value="RUBREDOXIN_LIKE"/>
    <property type="match status" value="1"/>
</dbReference>
<keyword evidence="7" id="KW-0479">Metal-binding</keyword>
<dbReference type="PRINTS" id="PR00411">
    <property type="entry name" value="PNDRDTASEI"/>
</dbReference>
<evidence type="ECO:0000256" key="6">
    <source>
        <dbReference type="ARBA" id="ARBA00022630"/>
    </source>
</evidence>
<dbReference type="EMBL" id="JAGETV010000007">
    <property type="protein sequence ID" value="MBO1927143.1"/>
    <property type="molecule type" value="Genomic_DNA"/>
</dbReference>